<gene>
    <name evidence="1" type="ORF">AMECASPLE_005149</name>
</gene>
<accession>A0ABV0ZJA6</accession>
<sequence length="110" mass="12802">MQRNTDSRSARSTRFWNWSSVGQLQERDDDLGAYPRNYVLFWPTYHCLLQLTACHAINKSSKKAAMQWGSHSVLSGSQCVDGRHHLLPFMFLLPEKRHQKQLSDSIRRQG</sequence>
<evidence type="ECO:0000313" key="2">
    <source>
        <dbReference type="Proteomes" id="UP001469553"/>
    </source>
</evidence>
<dbReference type="Proteomes" id="UP001469553">
    <property type="component" value="Unassembled WGS sequence"/>
</dbReference>
<organism evidence="1 2">
    <name type="scientific">Ameca splendens</name>
    <dbReference type="NCBI Taxonomy" id="208324"/>
    <lineage>
        <taxon>Eukaryota</taxon>
        <taxon>Metazoa</taxon>
        <taxon>Chordata</taxon>
        <taxon>Craniata</taxon>
        <taxon>Vertebrata</taxon>
        <taxon>Euteleostomi</taxon>
        <taxon>Actinopterygii</taxon>
        <taxon>Neopterygii</taxon>
        <taxon>Teleostei</taxon>
        <taxon>Neoteleostei</taxon>
        <taxon>Acanthomorphata</taxon>
        <taxon>Ovalentaria</taxon>
        <taxon>Atherinomorphae</taxon>
        <taxon>Cyprinodontiformes</taxon>
        <taxon>Goodeidae</taxon>
        <taxon>Ameca</taxon>
    </lineage>
</organism>
<dbReference type="EMBL" id="JAHRIP010066062">
    <property type="protein sequence ID" value="MEQ2306146.1"/>
    <property type="molecule type" value="Genomic_DNA"/>
</dbReference>
<comment type="caution">
    <text evidence="1">The sequence shown here is derived from an EMBL/GenBank/DDBJ whole genome shotgun (WGS) entry which is preliminary data.</text>
</comment>
<protein>
    <submittedName>
        <fullName evidence="1">Uncharacterized protein</fullName>
    </submittedName>
</protein>
<evidence type="ECO:0000313" key="1">
    <source>
        <dbReference type="EMBL" id="MEQ2306146.1"/>
    </source>
</evidence>
<name>A0ABV0ZJA6_9TELE</name>
<proteinExistence type="predicted"/>
<reference evidence="1 2" key="1">
    <citation type="submission" date="2021-06" db="EMBL/GenBank/DDBJ databases">
        <authorList>
            <person name="Palmer J.M."/>
        </authorList>
    </citation>
    <scope>NUCLEOTIDE SEQUENCE [LARGE SCALE GENOMIC DNA]</scope>
    <source>
        <strain evidence="1 2">AS_MEX2019</strain>
        <tissue evidence="1">Muscle</tissue>
    </source>
</reference>
<keyword evidence="2" id="KW-1185">Reference proteome</keyword>